<dbReference type="EMBL" id="JAKOGI010000736">
    <property type="protein sequence ID" value="KAJ8430958.1"/>
    <property type="molecule type" value="Genomic_DNA"/>
</dbReference>
<evidence type="ECO:0000256" key="2">
    <source>
        <dbReference type="ARBA" id="ARBA00012254"/>
    </source>
</evidence>
<sequence length="192" mass="21264">MVAQSLHMRVFPNVSLPLPIDFKGSSFGSLTLEVQTTKWDRTVASPTYCEASCTPRCNGTHFSWAMATHKGEDFIIGSKDSELKPKRKNLAVFVSGRGSNFKAIHQATLNGAVLRDVAVLVTNKRYCGGAVYARENGILVVLFPKSKEEPEGLSADDLVTILSYQTEFIACLILDRKFKVNFKPNPAQLIFY</sequence>
<proteinExistence type="predicted"/>
<feature type="domain" description="Formyl transferase N-terminal" evidence="5">
    <location>
        <begin position="88"/>
        <end position="170"/>
    </location>
</feature>
<evidence type="ECO:0000256" key="3">
    <source>
        <dbReference type="ARBA" id="ARBA00022679"/>
    </source>
</evidence>
<dbReference type="OrthoDB" id="2018833at2759"/>
<accession>A0A9Q1JTV3</accession>
<dbReference type="SUPFAM" id="SSF53328">
    <property type="entry name" value="Formyltransferase"/>
    <property type="match status" value="1"/>
</dbReference>
<organism evidence="6 7">
    <name type="scientific">Carnegiea gigantea</name>
    <dbReference type="NCBI Taxonomy" id="171969"/>
    <lineage>
        <taxon>Eukaryota</taxon>
        <taxon>Viridiplantae</taxon>
        <taxon>Streptophyta</taxon>
        <taxon>Embryophyta</taxon>
        <taxon>Tracheophyta</taxon>
        <taxon>Spermatophyta</taxon>
        <taxon>Magnoliopsida</taxon>
        <taxon>eudicotyledons</taxon>
        <taxon>Gunneridae</taxon>
        <taxon>Pentapetalae</taxon>
        <taxon>Caryophyllales</taxon>
        <taxon>Cactineae</taxon>
        <taxon>Cactaceae</taxon>
        <taxon>Cactoideae</taxon>
        <taxon>Echinocereeae</taxon>
        <taxon>Carnegiea</taxon>
    </lineage>
</organism>
<evidence type="ECO:0000313" key="6">
    <source>
        <dbReference type="EMBL" id="KAJ8430958.1"/>
    </source>
</evidence>
<dbReference type="PANTHER" id="PTHR43369">
    <property type="entry name" value="PHOSPHORIBOSYLGLYCINAMIDE FORMYLTRANSFERASE"/>
    <property type="match status" value="1"/>
</dbReference>
<protein>
    <recommendedName>
        <fullName evidence="2">phosphoribosylglycinamide formyltransferase 1</fullName>
        <ecNumber evidence="2">2.1.2.2</ecNumber>
    </recommendedName>
</protein>
<name>A0A9Q1JTV3_9CARY</name>
<comment type="pathway">
    <text evidence="1">Purine metabolism; IMP biosynthesis via de novo pathway; N(2)-formyl-N(1)-(5-phospho-D-ribosyl)glycinamide from N(1)-(5-phospho-D-ribosyl)glycinamide (10-formyl THF route): step 1/1.</text>
</comment>
<evidence type="ECO:0000259" key="5">
    <source>
        <dbReference type="Pfam" id="PF00551"/>
    </source>
</evidence>
<dbReference type="PANTHER" id="PTHR43369:SF2">
    <property type="entry name" value="PHOSPHORIBOSYLGLYCINAMIDE FORMYLTRANSFERASE"/>
    <property type="match status" value="1"/>
</dbReference>
<dbReference type="Pfam" id="PF00551">
    <property type="entry name" value="Formyl_trans_N"/>
    <property type="match status" value="1"/>
</dbReference>
<dbReference type="EC" id="2.1.2.2" evidence="2"/>
<keyword evidence="7" id="KW-1185">Reference proteome</keyword>
<evidence type="ECO:0000256" key="4">
    <source>
        <dbReference type="ARBA" id="ARBA00022755"/>
    </source>
</evidence>
<dbReference type="GO" id="GO:0004644">
    <property type="term" value="F:phosphoribosylglycinamide formyltransferase activity"/>
    <property type="evidence" value="ECO:0007669"/>
    <property type="project" value="UniProtKB-EC"/>
</dbReference>
<dbReference type="InterPro" id="IPR002376">
    <property type="entry name" value="Formyl_transf_N"/>
</dbReference>
<keyword evidence="3" id="KW-0808">Transferase</keyword>
<dbReference type="AlphaFoldDB" id="A0A9Q1JTV3"/>
<keyword evidence="4" id="KW-0658">Purine biosynthesis</keyword>
<evidence type="ECO:0000313" key="7">
    <source>
        <dbReference type="Proteomes" id="UP001153076"/>
    </source>
</evidence>
<reference evidence="6" key="1">
    <citation type="submission" date="2022-04" db="EMBL/GenBank/DDBJ databases">
        <title>Carnegiea gigantea Genome sequencing and assembly v2.</title>
        <authorList>
            <person name="Copetti D."/>
            <person name="Sanderson M.J."/>
            <person name="Burquez A."/>
            <person name="Wojciechowski M.F."/>
        </authorList>
    </citation>
    <scope>NUCLEOTIDE SEQUENCE</scope>
    <source>
        <strain evidence="6">SGP5-SGP5p</strain>
        <tissue evidence="6">Aerial part</tissue>
    </source>
</reference>
<comment type="caution">
    <text evidence="6">The sequence shown here is derived from an EMBL/GenBank/DDBJ whole genome shotgun (WGS) entry which is preliminary data.</text>
</comment>
<dbReference type="Gene3D" id="3.40.50.170">
    <property type="entry name" value="Formyl transferase, N-terminal domain"/>
    <property type="match status" value="1"/>
</dbReference>
<gene>
    <name evidence="6" type="ORF">Cgig2_003542</name>
</gene>
<dbReference type="GO" id="GO:0009507">
    <property type="term" value="C:chloroplast"/>
    <property type="evidence" value="ECO:0007669"/>
    <property type="project" value="TreeGrafter"/>
</dbReference>
<evidence type="ECO:0000256" key="1">
    <source>
        <dbReference type="ARBA" id="ARBA00005054"/>
    </source>
</evidence>
<dbReference type="Proteomes" id="UP001153076">
    <property type="component" value="Unassembled WGS sequence"/>
</dbReference>
<dbReference type="GO" id="GO:0006189">
    <property type="term" value="P:'de novo' IMP biosynthetic process"/>
    <property type="evidence" value="ECO:0007669"/>
    <property type="project" value="TreeGrafter"/>
</dbReference>
<dbReference type="InterPro" id="IPR036477">
    <property type="entry name" value="Formyl_transf_N_sf"/>
</dbReference>